<feature type="coiled-coil region" evidence="7">
    <location>
        <begin position="189"/>
        <end position="216"/>
    </location>
</feature>
<dbReference type="STRING" id="1331196.A0A1B9ITU0"/>
<sequence>MTNAVASSSKRPAPSSSSSPSGNKAKKPRPSTSTVDEENDDEDDGEEITGDMDDEMKARIARKEARTIRNRESAQRSRNQRKAHLANLERRVIELEAENRALKGDSPASATTPTSAFREASPAQSVISLANDLGIPTELVNGTGVKLSNVAPPPADLGINDMEEDVKPVINHTPSPVHEIVQQQTVLPMSVENIEINQLKAENAALRERVSLLENLVKQVVAVANFSGLQSSSTSSQDIKPAVNTIVEQPSIEIISPTTSNNIDWASFISAPVVIPPPTTAGLDSTLSPPLYPSTLTDIASRPQSGTYGHSLNVNVVSNGSNPVARHPAEVATMSSASSFSQGVEDDKALQRARGNHSISSTNNTNTTTSTVITEERIRLVARLVIALAQQRGWITQSSTVATYPITCGMDKPKTYLGKMKSAR</sequence>
<dbReference type="InterPro" id="IPR046347">
    <property type="entry name" value="bZIP_sf"/>
</dbReference>
<reference evidence="10 11" key="1">
    <citation type="submission" date="2013-07" db="EMBL/GenBank/DDBJ databases">
        <title>The Genome Sequence of Kwoniella mangroviensis CBS10435.</title>
        <authorList>
            <consortium name="The Broad Institute Genome Sequencing Platform"/>
            <person name="Cuomo C."/>
            <person name="Litvintseva A."/>
            <person name="Chen Y."/>
            <person name="Heitman J."/>
            <person name="Sun S."/>
            <person name="Springer D."/>
            <person name="Dromer F."/>
            <person name="Young S.K."/>
            <person name="Zeng Q."/>
            <person name="Gargeya S."/>
            <person name="Fitzgerald M."/>
            <person name="Abouelleil A."/>
            <person name="Alvarado L."/>
            <person name="Berlin A.M."/>
            <person name="Chapman S.B."/>
            <person name="Dewar J."/>
            <person name="Goldberg J."/>
            <person name="Griggs A."/>
            <person name="Gujja S."/>
            <person name="Hansen M."/>
            <person name="Howarth C."/>
            <person name="Imamovic A."/>
            <person name="Larimer J."/>
            <person name="McCowan C."/>
            <person name="Murphy C."/>
            <person name="Pearson M."/>
            <person name="Priest M."/>
            <person name="Roberts A."/>
            <person name="Saif S."/>
            <person name="Shea T."/>
            <person name="Sykes S."/>
            <person name="Wortman J."/>
            <person name="Nusbaum C."/>
            <person name="Birren B."/>
        </authorList>
    </citation>
    <scope>NUCLEOTIDE SEQUENCE [LARGE SCALE GENOMIC DNA]</scope>
    <source>
        <strain evidence="10 11">CBS 10435</strain>
    </source>
</reference>
<accession>A0A1B9ITU0</accession>
<protein>
    <recommendedName>
        <fullName evidence="9">BZIP domain-containing protein</fullName>
    </recommendedName>
</protein>
<keyword evidence="11" id="KW-1185">Reference proteome</keyword>
<dbReference type="InterPro" id="IPR004827">
    <property type="entry name" value="bZIP"/>
</dbReference>
<dbReference type="GO" id="GO:0003700">
    <property type="term" value="F:DNA-binding transcription factor activity"/>
    <property type="evidence" value="ECO:0007669"/>
    <property type="project" value="InterPro"/>
</dbReference>
<dbReference type="CDD" id="cd14812">
    <property type="entry name" value="bZIP_u3"/>
    <property type="match status" value="1"/>
</dbReference>
<evidence type="ECO:0000256" key="3">
    <source>
        <dbReference type="ARBA" id="ARBA00023015"/>
    </source>
</evidence>
<dbReference type="OrthoDB" id="295274at2759"/>
<feature type="region of interest" description="Disordered" evidence="8">
    <location>
        <begin position="99"/>
        <end position="119"/>
    </location>
</feature>
<dbReference type="SMART" id="SM00338">
    <property type="entry name" value="BRLZ"/>
    <property type="match status" value="1"/>
</dbReference>
<keyword evidence="6" id="KW-0539">Nucleus</keyword>
<dbReference type="PROSITE" id="PS50217">
    <property type="entry name" value="BZIP"/>
    <property type="match status" value="1"/>
</dbReference>
<comment type="similarity">
    <text evidence="2">Belongs to the bZIP family.</text>
</comment>
<dbReference type="SUPFAM" id="SSF57959">
    <property type="entry name" value="Leucine zipper domain"/>
    <property type="match status" value="1"/>
</dbReference>
<dbReference type="GO" id="GO:0005634">
    <property type="term" value="C:nucleus"/>
    <property type="evidence" value="ECO:0007669"/>
    <property type="project" value="UniProtKB-SubCell"/>
</dbReference>
<evidence type="ECO:0000256" key="6">
    <source>
        <dbReference type="ARBA" id="ARBA00023242"/>
    </source>
</evidence>
<feature type="domain" description="BZIP" evidence="9">
    <location>
        <begin position="60"/>
        <end position="103"/>
    </location>
</feature>
<feature type="compositionally biased region" description="Acidic residues" evidence="8">
    <location>
        <begin position="35"/>
        <end position="54"/>
    </location>
</feature>
<comment type="subcellular location">
    <subcellularLocation>
        <location evidence="1">Nucleus</location>
    </subcellularLocation>
</comment>
<evidence type="ECO:0000256" key="8">
    <source>
        <dbReference type="SAM" id="MobiDB-lite"/>
    </source>
</evidence>
<dbReference type="Gene3D" id="1.20.5.170">
    <property type="match status" value="1"/>
</dbReference>
<feature type="region of interest" description="Disordered" evidence="8">
    <location>
        <begin position="1"/>
        <end position="85"/>
    </location>
</feature>
<evidence type="ECO:0000256" key="1">
    <source>
        <dbReference type="ARBA" id="ARBA00004123"/>
    </source>
</evidence>
<reference evidence="11" key="2">
    <citation type="submission" date="2013-12" db="EMBL/GenBank/DDBJ databases">
        <title>Evolution of pathogenesis and genome organization in the Tremellales.</title>
        <authorList>
            <person name="Cuomo C."/>
            <person name="Litvintseva A."/>
            <person name="Heitman J."/>
            <person name="Chen Y."/>
            <person name="Sun S."/>
            <person name="Springer D."/>
            <person name="Dromer F."/>
            <person name="Young S."/>
            <person name="Zeng Q."/>
            <person name="Chapman S."/>
            <person name="Gujja S."/>
            <person name="Saif S."/>
            <person name="Birren B."/>
        </authorList>
    </citation>
    <scope>NUCLEOTIDE SEQUENCE [LARGE SCALE GENOMIC DNA]</scope>
    <source>
        <strain evidence="11">CBS 10435</strain>
    </source>
</reference>
<dbReference type="GO" id="GO:0003677">
    <property type="term" value="F:DNA binding"/>
    <property type="evidence" value="ECO:0007669"/>
    <property type="project" value="UniProtKB-KW"/>
</dbReference>
<name>A0A1B9ITU0_9TREE</name>
<evidence type="ECO:0000313" key="10">
    <source>
        <dbReference type="EMBL" id="OCF58952.1"/>
    </source>
</evidence>
<dbReference type="AlphaFoldDB" id="A0A1B9ITU0"/>
<evidence type="ECO:0000256" key="2">
    <source>
        <dbReference type="ARBA" id="ARBA00007163"/>
    </source>
</evidence>
<keyword evidence="4" id="KW-0238">DNA-binding</keyword>
<dbReference type="Proteomes" id="UP000092583">
    <property type="component" value="Unassembled WGS sequence"/>
</dbReference>
<keyword evidence="5" id="KW-0804">Transcription</keyword>
<evidence type="ECO:0000256" key="7">
    <source>
        <dbReference type="SAM" id="Coils"/>
    </source>
</evidence>
<feature type="compositionally biased region" description="Low complexity" evidence="8">
    <location>
        <begin position="1"/>
        <end position="23"/>
    </location>
</feature>
<feature type="compositionally biased region" description="Basic and acidic residues" evidence="8">
    <location>
        <begin position="55"/>
        <end position="75"/>
    </location>
</feature>
<evidence type="ECO:0000256" key="4">
    <source>
        <dbReference type="ARBA" id="ARBA00023125"/>
    </source>
</evidence>
<keyword evidence="7" id="KW-0175">Coiled coil</keyword>
<gene>
    <name evidence="10" type="ORF">L486_03449</name>
</gene>
<evidence type="ECO:0000256" key="5">
    <source>
        <dbReference type="ARBA" id="ARBA00023163"/>
    </source>
</evidence>
<proteinExistence type="inferred from homology"/>
<evidence type="ECO:0000259" key="9">
    <source>
        <dbReference type="PROSITE" id="PS50217"/>
    </source>
</evidence>
<evidence type="ECO:0000313" key="11">
    <source>
        <dbReference type="Proteomes" id="UP000092583"/>
    </source>
</evidence>
<dbReference type="EMBL" id="KI669461">
    <property type="protein sequence ID" value="OCF58952.1"/>
    <property type="molecule type" value="Genomic_DNA"/>
</dbReference>
<keyword evidence="3" id="KW-0805">Transcription regulation</keyword>
<dbReference type="PANTHER" id="PTHR47416:SF8">
    <property type="entry name" value="BASIC-LEUCINE ZIPPER TRANSCRIPTION FACTOR E-RELATED"/>
    <property type="match status" value="1"/>
</dbReference>
<organism evidence="10 11">
    <name type="scientific">Kwoniella mangroviensis CBS 10435</name>
    <dbReference type="NCBI Taxonomy" id="1331196"/>
    <lineage>
        <taxon>Eukaryota</taxon>
        <taxon>Fungi</taxon>
        <taxon>Dikarya</taxon>
        <taxon>Basidiomycota</taxon>
        <taxon>Agaricomycotina</taxon>
        <taxon>Tremellomycetes</taxon>
        <taxon>Tremellales</taxon>
        <taxon>Cryptococcaceae</taxon>
        <taxon>Kwoniella</taxon>
    </lineage>
</organism>
<dbReference type="Pfam" id="PF00170">
    <property type="entry name" value="bZIP_1"/>
    <property type="match status" value="1"/>
</dbReference>
<dbReference type="PANTHER" id="PTHR47416">
    <property type="entry name" value="BASIC-LEUCINE ZIPPER TRANSCRIPTION FACTOR F-RELATED"/>
    <property type="match status" value="1"/>
</dbReference>